<keyword evidence="2" id="KW-0805">Transcription regulation</keyword>
<evidence type="ECO:0000256" key="2">
    <source>
        <dbReference type="ARBA" id="ARBA00023015"/>
    </source>
</evidence>
<dbReference type="PANTHER" id="PTHR30537">
    <property type="entry name" value="HTH-TYPE TRANSCRIPTIONAL REGULATOR"/>
    <property type="match status" value="1"/>
</dbReference>
<evidence type="ECO:0000313" key="6">
    <source>
        <dbReference type="EMBL" id="PTL93590.1"/>
    </source>
</evidence>
<dbReference type="InterPro" id="IPR058163">
    <property type="entry name" value="LysR-type_TF_proteobact-type"/>
</dbReference>
<dbReference type="Pfam" id="PF03466">
    <property type="entry name" value="LysR_substrate"/>
    <property type="match status" value="1"/>
</dbReference>
<comment type="similarity">
    <text evidence="1">Belongs to the LysR transcriptional regulatory family.</text>
</comment>
<evidence type="ECO:0000259" key="5">
    <source>
        <dbReference type="PROSITE" id="PS50931"/>
    </source>
</evidence>
<keyword evidence="3" id="KW-0238">DNA-binding</keyword>
<gene>
    <name evidence="6" type="ORF">C6W88_14820</name>
</gene>
<dbReference type="PROSITE" id="PS50931">
    <property type="entry name" value="HTH_LYSR"/>
    <property type="match status" value="1"/>
</dbReference>
<keyword evidence="4" id="KW-0804">Transcription</keyword>
<dbReference type="Gene3D" id="1.10.10.10">
    <property type="entry name" value="Winged helix-like DNA-binding domain superfamily/Winged helix DNA-binding domain"/>
    <property type="match status" value="1"/>
</dbReference>
<dbReference type="SUPFAM" id="SSF46785">
    <property type="entry name" value="Winged helix' DNA-binding domain"/>
    <property type="match status" value="1"/>
</dbReference>
<evidence type="ECO:0000256" key="3">
    <source>
        <dbReference type="ARBA" id="ARBA00023125"/>
    </source>
</evidence>
<name>A0ABX5IYJ9_9GAMM</name>
<dbReference type="InterPro" id="IPR036388">
    <property type="entry name" value="WH-like_DNA-bd_sf"/>
</dbReference>
<evidence type="ECO:0000256" key="4">
    <source>
        <dbReference type="ARBA" id="ARBA00023163"/>
    </source>
</evidence>
<dbReference type="EMBL" id="PXNS01000008">
    <property type="protein sequence ID" value="PTL93590.1"/>
    <property type="molecule type" value="Genomic_DNA"/>
</dbReference>
<evidence type="ECO:0000256" key="1">
    <source>
        <dbReference type="ARBA" id="ARBA00009437"/>
    </source>
</evidence>
<reference evidence="6 7" key="1">
    <citation type="submission" date="2018-03" db="EMBL/GenBank/DDBJ databases">
        <authorList>
            <person name="Zhou J."/>
            <person name="Li X."/>
            <person name="Xue M."/>
            <person name="Yin J."/>
        </authorList>
    </citation>
    <scope>NUCLEOTIDE SEQUENCE [LARGE SCALE GENOMIC DNA]</scope>
    <source>
        <strain evidence="6 7">SYSU ZJ2214</strain>
    </source>
</reference>
<feature type="domain" description="HTH lysR-type" evidence="5">
    <location>
        <begin position="5"/>
        <end position="62"/>
    </location>
</feature>
<dbReference type="PRINTS" id="PR00039">
    <property type="entry name" value="HTHLYSR"/>
</dbReference>
<evidence type="ECO:0000313" key="7">
    <source>
        <dbReference type="Proteomes" id="UP000241895"/>
    </source>
</evidence>
<organism evidence="6 7">
    <name type="scientific">Halomonas litopenaei</name>
    <dbReference type="NCBI Taxonomy" id="2109328"/>
    <lineage>
        <taxon>Bacteria</taxon>
        <taxon>Pseudomonadati</taxon>
        <taxon>Pseudomonadota</taxon>
        <taxon>Gammaproteobacteria</taxon>
        <taxon>Oceanospirillales</taxon>
        <taxon>Halomonadaceae</taxon>
        <taxon>Halomonas</taxon>
    </lineage>
</organism>
<accession>A0ABX5IYJ9</accession>
<sequence length="287" mass="32180">MTRQPRLDSLRMFDAAARHLNFRRAAEELTLTQSAVAQRVRQLEDDLGVALFVRQARGLVLTRKGQQYHRRLKPALAMIDEATRQLFAGAGPLKISVTPSFASKWLLPRLPLFRDTYPEVNLELEASERLADFFVDGVDFAIRMGRPPFGEGLQHHRLAGIGLCALCSPDYLARQGGTIDLTDLSTQTLCSDVHRLWGRFADRLPGQQEARQLRFSHTSLAIDAAVSSQGLVLAPRLLATAHLERSELVELCAFDDDQQGFYLVYPDSRQREASEVLLPWLSTQLAS</sequence>
<dbReference type="Gene3D" id="3.40.190.10">
    <property type="entry name" value="Periplasmic binding protein-like II"/>
    <property type="match status" value="2"/>
</dbReference>
<dbReference type="Pfam" id="PF00126">
    <property type="entry name" value="HTH_1"/>
    <property type="match status" value="1"/>
</dbReference>
<protein>
    <recommendedName>
        <fullName evidence="5">HTH lysR-type domain-containing protein</fullName>
    </recommendedName>
</protein>
<keyword evidence="7" id="KW-1185">Reference proteome</keyword>
<dbReference type="InterPro" id="IPR000847">
    <property type="entry name" value="LysR_HTH_N"/>
</dbReference>
<dbReference type="CDD" id="cd08432">
    <property type="entry name" value="PBP2_GcdR_TrpI_HvrB_AmpR_like"/>
    <property type="match status" value="1"/>
</dbReference>
<dbReference type="InterPro" id="IPR036390">
    <property type="entry name" value="WH_DNA-bd_sf"/>
</dbReference>
<dbReference type="PANTHER" id="PTHR30537:SF74">
    <property type="entry name" value="HTH-TYPE TRANSCRIPTIONAL REGULATOR TRPI"/>
    <property type="match status" value="1"/>
</dbReference>
<dbReference type="Proteomes" id="UP000241895">
    <property type="component" value="Unassembled WGS sequence"/>
</dbReference>
<comment type="caution">
    <text evidence="6">The sequence shown here is derived from an EMBL/GenBank/DDBJ whole genome shotgun (WGS) entry which is preliminary data.</text>
</comment>
<proteinExistence type="inferred from homology"/>
<dbReference type="SUPFAM" id="SSF53850">
    <property type="entry name" value="Periplasmic binding protein-like II"/>
    <property type="match status" value="1"/>
</dbReference>
<dbReference type="RefSeq" id="WP_108133019.1">
    <property type="nucleotide sequence ID" value="NZ_PXNS01000008.1"/>
</dbReference>
<dbReference type="InterPro" id="IPR005119">
    <property type="entry name" value="LysR_subst-bd"/>
</dbReference>